<keyword evidence="3" id="KW-0808">Transferase</keyword>
<dbReference type="Pfam" id="PF13439">
    <property type="entry name" value="Glyco_transf_4"/>
    <property type="match status" value="1"/>
</dbReference>
<proteinExistence type="predicted"/>
<dbReference type="InterPro" id="IPR028098">
    <property type="entry name" value="Glyco_trans_4-like_N"/>
</dbReference>
<evidence type="ECO:0000259" key="1">
    <source>
        <dbReference type="Pfam" id="PF00534"/>
    </source>
</evidence>
<feature type="domain" description="Glycosyltransferase subfamily 4-like N-terminal" evidence="2">
    <location>
        <begin position="24"/>
        <end position="194"/>
    </location>
</feature>
<evidence type="ECO:0000259" key="2">
    <source>
        <dbReference type="Pfam" id="PF13439"/>
    </source>
</evidence>
<dbReference type="Gene3D" id="3.40.50.2000">
    <property type="entry name" value="Glycogen Phosphorylase B"/>
    <property type="match status" value="2"/>
</dbReference>
<dbReference type="EMBL" id="PIOD01000012">
    <property type="protein sequence ID" value="RDW17426.1"/>
    <property type="molecule type" value="Genomic_DNA"/>
</dbReference>
<feature type="domain" description="Glycosyl transferase family 1" evidence="1">
    <location>
        <begin position="208"/>
        <end position="371"/>
    </location>
</feature>
<keyword evidence="4" id="KW-1185">Reference proteome</keyword>
<dbReference type="RefSeq" id="WP_115750110.1">
    <property type="nucleotide sequence ID" value="NZ_PIOD01000012.1"/>
</dbReference>
<evidence type="ECO:0000313" key="3">
    <source>
        <dbReference type="EMBL" id="RDW17426.1"/>
    </source>
</evidence>
<comment type="caution">
    <text evidence="3">The sequence shown here is derived from an EMBL/GenBank/DDBJ whole genome shotgun (WGS) entry which is preliminary data.</text>
</comment>
<name>A0A3D8PMU0_9BACI</name>
<dbReference type="Pfam" id="PF00534">
    <property type="entry name" value="Glycos_transf_1"/>
    <property type="match status" value="1"/>
</dbReference>
<dbReference type="InterPro" id="IPR001296">
    <property type="entry name" value="Glyco_trans_1"/>
</dbReference>
<dbReference type="PANTHER" id="PTHR45947:SF13">
    <property type="entry name" value="TRANSFERASE"/>
    <property type="match status" value="1"/>
</dbReference>
<sequence>MEKKVLFISDHGDPLAKLGGKQSGGQNNYVKQLALALEKRGVNIDVVTHWSNPEAPHIEKFGKNCRVIRIAAGHKGYIAKNDMYPLLPAFFQEMKDTLPLHTYNIIHSNYWLSGLLALFVKRSYNIPIVHTSHSLGIAKKKATGKEETKRMEAEKAILRKADCVIATTQNEKELIHSFAGSKAKVEVAAIGVDSAFHPYEKKRRQYLPTFSFAGRLEETKGIYTLLDAFKLLSKESDKQARLIIAGGDESDFDPATHMPVKEELRKAINGIENNVDFLGPKTQEELAELFNESTAVIVPSYYESFGMVAAEAQACGTPVIASSVGGLNDVVADGISGLHTEPKNATKLFKVMKKISRDKLLARRLGKQAAERANHIFNWTTIAKEIDQAYEELMHVHDYAFVSDRS</sequence>
<protein>
    <submittedName>
        <fullName evidence="3">Glycosyl transferase family 1</fullName>
    </submittedName>
</protein>
<evidence type="ECO:0000313" key="4">
    <source>
        <dbReference type="Proteomes" id="UP000256520"/>
    </source>
</evidence>
<dbReference type="SUPFAM" id="SSF53756">
    <property type="entry name" value="UDP-Glycosyltransferase/glycogen phosphorylase"/>
    <property type="match status" value="1"/>
</dbReference>
<dbReference type="GO" id="GO:0016757">
    <property type="term" value="F:glycosyltransferase activity"/>
    <property type="evidence" value="ECO:0007669"/>
    <property type="project" value="InterPro"/>
</dbReference>
<reference evidence="4" key="1">
    <citation type="submission" date="2017-11" db="EMBL/GenBank/DDBJ databases">
        <authorList>
            <person name="Zhu W."/>
        </authorList>
    </citation>
    <scope>NUCLEOTIDE SEQUENCE [LARGE SCALE GENOMIC DNA]</scope>
    <source>
        <strain evidence="4">CAU 1051</strain>
    </source>
</reference>
<dbReference type="AlphaFoldDB" id="A0A3D8PMU0"/>
<dbReference type="PANTHER" id="PTHR45947">
    <property type="entry name" value="SULFOQUINOVOSYL TRANSFERASE SQD2"/>
    <property type="match status" value="1"/>
</dbReference>
<dbReference type="InterPro" id="IPR050194">
    <property type="entry name" value="Glycosyltransferase_grp1"/>
</dbReference>
<gene>
    <name evidence="3" type="ORF">CWR45_11950</name>
</gene>
<dbReference type="OrthoDB" id="9803279at2"/>
<organism evidence="3 4">
    <name type="scientific">Oceanobacillus chungangensis</name>
    <dbReference type="NCBI Taxonomy" id="1229152"/>
    <lineage>
        <taxon>Bacteria</taxon>
        <taxon>Bacillati</taxon>
        <taxon>Bacillota</taxon>
        <taxon>Bacilli</taxon>
        <taxon>Bacillales</taxon>
        <taxon>Bacillaceae</taxon>
        <taxon>Oceanobacillus</taxon>
    </lineage>
</organism>
<accession>A0A3D8PMU0</accession>
<dbReference type="Proteomes" id="UP000256520">
    <property type="component" value="Unassembled WGS sequence"/>
</dbReference>